<evidence type="ECO:0000313" key="3">
    <source>
        <dbReference type="Proteomes" id="UP000749010"/>
    </source>
</evidence>
<dbReference type="Proteomes" id="UP000749010">
    <property type="component" value="Unassembled WGS sequence"/>
</dbReference>
<dbReference type="InterPro" id="IPR036465">
    <property type="entry name" value="vWFA_dom_sf"/>
</dbReference>
<dbReference type="SUPFAM" id="SSF53300">
    <property type="entry name" value="vWA-like"/>
    <property type="match status" value="1"/>
</dbReference>
<dbReference type="PROSITE" id="PS50234">
    <property type="entry name" value="VWFA"/>
    <property type="match status" value="1"/>
</dbReference>
<sequence length="763" mass="86240">MTPPDDTAAPSWDERLRGYREQLACGFPQVGEVFEDCMREALAVLSAEGVAGYLDTARFLGGMGRGVEPLLAFLEEWPPIAKLVGEAALPAVTASMHALWKSPNAKAITPFLQSLAAVARRLPSRQQLQRYLDLTQEFTARTTGSIHGIHQTFASPGLPDFLAQAPTLLNQLSISGLRNWVDYGIRNYPNHPERQRDYFSLKSADSRAVLQRERRGTLLVDKERLLDLYLRGLWGDSTQLVPYPADPDEPQQRPLPYYDASGIRLPDVLDDAHGVSGIDRYRATLAHIAGHRRWSTPMFADNCSPMQRLAIEVFEDSRIETLVMRAYPGMRRIFLALHPTPRAGACDPETTSCLRHRLSMFSRALLDAEHGYQEAELLKFVRHFHETMAQGESGSEAIAELALAYIARTRRQSDQLANIHFADSEVGYRDDNRHLWRFHELSDDEEMFDEQRPTTAAADVDRLPPRHYPEWDYQSQSYRPDWVSLYESLHPAGEASKIDRLLEKHAVLARRLKRLLDILKPQDKVRIRYQEEGSELDLDVALRSLIDFKGGASPDPRINMSHRTDGRNLAVMVLLDLSQSLADKVKVGASGGEQSILELSQEAVSLLAWSIEQLGDPFAIAGFHSDSRHDVRYLHLKGYSERWGDVVKARLAAMQAGYSTRMGAAMRHAAHYLAAQKADKKLLLLLTDGQPADVDVHDERLLIEDARKSVEELDQQGIFSYCINLDRKADDYVGDIFGRRYTVIDNIERLPERLPELFMALTR</sequence>
<name>A0ABX1TS13_9PROT</name>
<comment type="caution">
    <text evidence="2">The sequence shown here is derived from an EMBL/GenBank/DDBJ whole genome shotgun (WGS) entry which is preliminary data.</text>
</comment>
<dbReference type="RefSeq" id="WP_169065478.1">
    <property type="nucleotide sequence ID" value="NZ_SPMY01000011.1"/>
</dbReference>
<reference evidence="2 3" key="1">
    <citation type="submission" date="2019-03" db="EMBL/GenBank/DDBJ databases">
        <title>Metabolic reconstructions from genomes of highly enriched 'Candidatus Accumulibacter' and 'Candidatus Competibacter' bioreactor populations.</title>
        <authorList>
            <person name="Annavajhala M.K."/>
            <person name="Welles L."/>
            <person name="Abbas B."/>
            <person name="Sorokin D."/>
            <person name="Park H."/>
            <person name="Van Loosdrecht M."/>
            <person name="Chandran K."/>
        </authorList>
    </citation>
    <scope>NUCLEOTIDE SEQUENCE [LARGE SCALE GENOMIC DNA]</scope>
    <source>
        <strain evidence="2 3">SBR_S</strain>
    </source>
</reference>
<organism evidence="2 3">
    <name type="scientific">Candidatus Accumulibacter phosphatis</name>
    <dbReference type="NCBI Taxonomy" id="327160"/>
    <lineage>
        <taxon>Bacteria</taxon>
        <taxon>Pseudomonadati</taxon>
        <taxon>Pseudomonadota</taxon>
        <taxon>Betaproteobacteria</taxon>
        <taxon>Candidatus Accumulibacter</taxon>
    </lineage>
</organism>
<proteinExistence type="predicted"/>
<gene>
    <name evidence="2" type="ORF">E4Q23_04235</name>
</gene>
<dbReference type="InterPro" id="IPR051928">
    <property type="entry name" value="NorD/CobT"/>
</dbReference>
<accession>A0ABX1TS13</accession>
<dbReference type="PANTHER" id="PTHR41248">
    <property type="entry name" value="NORD PROTEIN"/>
    <property type="match status" value="1"/>
</dbReference>
<dbReference type="Pfam" id="PF00092">
    <property type="entry name" value="VWA"/>
    <property type="match status" value="1"/>
</dbReference>
<evidence type="ECO:0000313" key="2">
    <source>
        <dbReference type="EMBL" id="NMQ27027.1"/>
    </source>
</evidence>
<dbReference type="InterPro" id="IPR002035">
    <property type="entry name" value="VWF_A"/>
</dbReference>
<dbReference type="PANTHER" id="PTHR41248:SF1">
    <property type="entry name" value="NORD PROTEIN"/>
    <property type="match status" value="1"/>
</dbReference>
<dbReference type="EMBL" id="SPMY01000011">
    <property type="protein sequence ID" value="NMQ27027.1"/>
    <property type="molecule type" value="Genomic_DNA"/>
</dbReference>
<protein>
    <submittedName>
        <fullName evidence="2">VWA domain-containing protein</fullName>
    </submittedName>
</protein>
<dbReference type="Gene3D" id="3.40.50.410">
    <property type="entry name" value="von Willebrand factor, type A domain"/>
    <property type="match status" value="1"/>
</dbReference>
<evidence type="ECO:0000259" key="1">
    <source>
        <dbReference type="PROSITE" id="PS50234"/>
    </source>
</evidence>
<keyword evidence="3" id="KW-1185">Reference proteome</keyword>
<feature type="domain" description="VWFA" evidence="1">
    <location>
        <begin position="570"/>
        <end position="750"/>
    </location>
</feature>
<dbReference type="CDD" id="cd01454">
    <property type="entry name" value="vWA_norD_type"/>
    <property type="match status" value="1"/>
</dbReference>
<dbReference type="SMART" id="SM00327">
    <property type="entry name" value="VWA"/>
    <property type="match status" value="1"/>
</dbReference>